<dbReference type="Proteomes" id="UP000663841">
    <property type="component" value="Unassembled WGS sequence"/>
</dbReference>
<dbReference type="CDD" id="cd09917">
    <property type="entry name" value="F-box_SF"/>
    <property type="match status" value="1"/>
</dbReference>
<name>A0A8H3G9B1_9AGAM</name>
<dbReference type="InterPro" id="IPR001810">
    <property type="entry name" value="F-box_dom"/>
</dbReference>
<dbReference type="SUPFAM" id="SSF81383">
    <property type="entry name" value="F-box domain"/>
    <property type="match status" value="1"/>
</dbReference>
<evidence type="ECO:0000259" key="1">
    <source>
        <dbReference type="PROSITE" id="PS50181"/>
    </source>
</evidence>
<proteinExistence type="predicted"/>
<accession>A0A8H3G9B1</accession>
<dbReference type="Pfam" id="PF12937">
    <property type="entry name" value="F-box-like"/>
    <property type="match status" value="1"/>
</dbReference>
<sequence>MSLILLPLETILRIIQYLDPVDIRSAQMVCQYLKDIIAGDLYLRYILELDKSGYVAPRLIRQDLDYADMIQTIRNHRNRWQHVKLGEPKSIEVPNAVNTFLHERFFIDDVHALYFGAMRPDGDITSSLHFHQLPSFNKGTDYKFWAHEELDFTACSLVIQPEIDLLVLLEYCPLDPTPGWHQVDQRYRVHLRTMATNKPHPLAMLSAPFLDIGKLPHRDFDDSSPMILYGRILALRFVPNPHRPAFRPFIVLLDWIVGVEIGRVQLESYAGCFIAFLSEEYFVVSQGYKYNGPSTNQTGNLLIFHIPLYAEEPQDRQARHAATLSFPRLCDHQNELRLRLCGEVSPIPDTTFWSRRIKPTPKIYELNRWNHLCLHYEAFDKGNPPRASGQPQWCFRKDLGTSGLLYISSRALLALVAQHFDVRQCNKPAIIPWETWGSHTACLPIMDIPSAYMWGRKSAFVHYEASDAIYSQLIILDFVPKVRTMQESIEDEKAMDSPSPSVLNHSSQAYNQKCTTSSQPLVGRFIEPKVAMLDMRYRKTIINLGNSKHWKFCAYGLEINDEHLVATVEPPRNVTGRQFFSMCAI</sequence>
<evidence type="ECO:0000313" key="3">
    <source>
        <dbReference type="Proteomes" id="UP000663841"/>
    </source>
</evidence>
<dbReference type="InterPro" id="IPR036047">
    <property type="entry name" value="F-box-like_dom_sf"/>
</dbReference>
<dbReference type="PROSITE" id="PS50181">
    <property type="entry name" value="FBOX"/>
    <property type="match status" value="1"/>
</dbReference>
<dbReference type="AlphaFoldDB" id="A0A8H3G9B1"/>
<comment type="caution">
    <text evidence="2">The sequence shown here is derived from an EMBL/GenBank/DDBJ whole genome shotgun (WGS) entry which is preliminary data.</text>
</comment>
<protein>
    <recommendedName>
        <fullName evidence="1">F-box domain-containing protein</fullName>
    </recommendedName>
</protein>
<organism evidence="2 3">
    <name type="scientific">Rhizoctonia solani</name>
    <dbReference type="NCBI Taxonomy" id="456999"/>
    <lineage>
        <taxon>Eukaryota</taxon>
        <taxon>Fungi</taxon>
        <taxon>Dikarya</taxon>
        <taxon>Basidiomycota</taxon>
        <taxon>Agaricomycotina</taxon>
        <taxon>Agaricomycetes</taxon>
        <taxon>Cantharellales</taxon>
        <taxon>Ceratobasidiaceae</taxon>
        <taxon>Rhizoctonia</taxon>
    </lineage>
</organism>
<feature type="domain" description="F-box" evidence="1">
    <location>
        <begin position="1"/>
        <end position="46"/>
    </location>
</feature>
<dbReference type="OrthoDB" id="5976022at2759"/>
<dbReference type="SMART" id="SM00256">
    <property type="entry name" value="FBOX"/>
    <property type="match status" value="1"/>
</dbReference>
<evidence type="ECO:0000313" key="2">
    <source>
        <dbReference type="EMBL" id="CAE6443844.1"/>
    </source>
</evidence>
<reference evidence="2" key="1">
    <citation type="submission" date="2021-01" db="EMBL/GenBank/DDBJ databases">
        <authorList>
            <person name="Kaushik A."/>
        </authorList>
    </citation>
    <scope>NUCLEOTIDE SEQUENCE</scope>
    <source>
        <strain evidence="2">AG3-T5</strain>
    </source>
</reference>
<gene>
    <name evidence="2" type="ORF">RDB_LOCUS104755</name>
</gene>
<dbReference type="EMBL" id="CAJMWW010000102">
    <property type="protein sequence ID" value="CAE6443844.1"/>
    <property type="molecule type" value="Genomic_DNA"/>
</dbReference>